<name>A0A177GA80_9PROT</name>
<dbReference type="Pfam" id="PF01168">
    <property type="entry name" value="Ala_racemase_N"/>
    <property type="match status" value="1"/>
</dbReference>
<evidence type="ECO:0000256" key="1">
    <source>
        <dbReference type="ARBA" id="ARBA00000316"/>
    </source>
</evidence>
<dbReference type="SUPFAM" id="SSF51419">
    <property type="entry name" value="PLP-binding barrel"/>
    <property type="match status" value="1"/>
</dbReference>
<dbReference type="eggNOG" id="COG0787">
    <property type="taxonomic scope" value="Bacteria"/>
</dbReference>
<dbReference type="AlphaFoldDB" id="A0A177GA80"/>
<evidence type="ECO:0000313" key="7">
    <source>
        <dbReference type="EMBL" id="OAG76204.1"/>
    </source>
</evidence>
<comment type="caution">
    <text evidence="7">The sequence shown here is derived from an EMBL/GenBank/DDBJ whole genome shotgun (WGS) entry which is preliminary data.</text>
</comment>
<dbReference type="PANTHER" id="PTHR30511:SF0">
    <property type="entry name" value="ALANINE RACEMASE, CATABOLIC-RELATED"/>
    <property type="match status" value="1"/>
</dbReference>
<reference evidence="7 8" key="1">
    <citation type="submission" date="2016-03" db="EMBL/GenBank/DDBJ databases">
        <title>Draft genome sequence of Acetobacter malorum CECT 7742, a strain isolated from strawberry vinegar.</title>
        <authorList>
            <person name="Sainz F."/>
            <person name="Mas A."/>
            <person name="Torija M.J."/>
        </authorList>
    </citation>
    <scope>NUCLEOTIDE SEQUENCE [LARGE SCALE GENOMIC DNA]</scope>
    <source>
        <strain evidence="7 8">CECT 7742</strain>
    </source>
</reference>
<dbReference type="PATRIC" id="fig|178901.16.peg.2100"/>
<dbReference type="GO" id="GO:0008784">
    <property type="term" value="F:alanine racemase activity"/>
    <property type="evidence" value="ECO:0007669"/>
    <property type="project" value="UniProtKB-EC"/>
</dbReference>
<evidence type="ECO:0000256" key="2">
    <source>
        <dbReference type="ARBA" id="ARBA00001933"/>
    </source>
</evidence>
<dbReference type="EC" id="5.1.1.1" evidence="3"/>
<comment type="cofactor">
    <cofactor evidence="2">
        <name>pyridoxal 5'-phosphate</name>
        <dbReference type="ChEBI" id="CHEBI:597326"/>
    </cofactor>
</comment>
<dbReference type="EMBL" id="LVHD01000018">
    <property type="protein sequence ID" value="OAG76204.1"/>
    <property type="molecule type" value="Genomic_DNA"/>
</dbReference>
<evidence type="ECO:0000259" key="6">
    <source>
        <dbReference type="SMART" id="SM01005"/>
    </source>
</evidence>
<dbReference type="Proteomes" id="UP000077349">
    <property type="component" value="Unassembled WGS sequence"/>
</dbReference>
<evidence type="ECO:0000256" key="4">
    <source>
        <dbReference type="ARBA" id="ARBA00022898"/>
    </source>
</evidence>
<dbReference type="Gene3D" id="2.40.37.10">
    <property type="entry name" value="Lyase, Ornithine Decarboxylase, Chain A, domain 1"/>
    <property type="match status" value="1"/>
</dbReference>
<proteinExistence type="predicted"/>
<dbReference type="InterPro" id="IPR011079">
    <property type="entry name" value="Ala_racemase_C"/>
</dbReference>
<dbReference type="PRINTS" id="PR00992">
    <property type="entry name" value="ALARACEMASE"/>
</dbReference>
<comment type="catalytic activity">
    <reaction evidence="1">
        <text>L-alanine = D-alanine</text>
        <dbReference type="Rhea" id="RHEA:20249"/>
        <dbReference type="ChEBI" id="CHEBI:57416"/>
        <dbReference type="ChEBI" id="CHEBI:57972"/>
        <dbReference type="EC" id="5.1.1.1"/>
    </reaction>
</comment>
<sequence>MSHLACADTPDHPLNRQQLNTFLTLKQRLPAAPASLAASSGIFLGPEWHFDLVRPGAALYGIAPTAGQPNPMHATLRLQARVIQTRQVPTGASVGYGAAFTARQPTPVALLGIGYGDGFPRRLGQKGFVICPDWPDIKLPIIGRISMDSLAVDLTPLVAAGVALPAPGAVFDLIGPHAPLDDVAHLADTIGYELLTDLGARYHRLHYDPRKG</sequence>
<dbReference type="InterPro" id="IPR001608">
    <property type="entry name" value="Ala_racemase_N"/>
</dbReference>
<dbReference type="STRING" id="178901.AmDm5_2075"/>
<dbReference type="GO" id="GO:0030170">
    <property type="term" value="F:pyridoxal phosphate binding"/>
    <property type="evidence" value="ECO:0007669"/>
    <property type="project" value="TreeGrafter"/>
</dbReference>
<keyword evidence="4" id="KW-0663">Pyridoxal phosphate</keyword>
<dbReference type="GO" id="GO:0005829">
    <property type="term" value="C:cytosol"/>
    <property type="evidence" value="ECO:0007669"/>
    <property type="project" value="TreeGrafter"/>
</dbReference>
<dbReference type="SUPFAM" id="SSF50621">
    <property type="entry name" value="Alanine racemase C-terminal domain-like"/>
    <property type="match status" value="1"/>
</dbReference>
<dbReference type="GO" id="GO:0030632">
    <property type="term" value="P:D-alanine biosynthetic process"/>
    <property type="evidence" value="ECO:0007669"/>
    <property type="project" value="TreeGrafter"/>
</dbReference>
<evidence type="ECO:0000256" key="3">
    <source>
        <dbReference type="ARBA" id="ARBA00013089"/>
    </source>
</evidence>
<evidence type="ECO:0000313" key="8">
    <source>
        <dbReference type="Proteomes" id="UP000077349"/>
    </source>
</evidence>
<dbReference type="InterPro" id="IPR029066">
    <property type="entry name" value="PLP-binding_barrel"/>
</dbReference>
<dbReference type="Gene3D" id="3.20.20.10">
    <property type="entry name" value="Alanine racemase"/>
    <property type="match status" value="1"/>
</dbReference>
<dbReference type="Pfam" id="PF00842">
    <property type="entry name" value="Ala_racemase_C"/>
    <property type="match status" value="1"/>
</dbReference>
<dbReference type="PANTHER" id="PTHR30511">
    <property type="entry name" value="ALANINE RACEMASE"/>
    <property type="match status" value="1"/>
</dbReference>
<gene>
    <name evidence="7" type="ORF">Amal_01975</name>
</gene>
<evidence type="ECO:0000256" key="5">
    <source>
        <dbReference type="ARBA" id="ARBA00023235"/>
    </source>
</evidence>
<dbReference type="SMART" id="SM01005">
    <property type="entry name" value="Ala_racemase_C"/>
    <property type="match status" value="1"/>
</dbReference>
<accession>A0A177GA80</accession>
<dbReference type="InterPro" id="IPR000821">
    <property type="entry name" value="Ala_racemase"/>
</dbReference>
<feature type="domain" description="Alanine racemase C-terminal" evidence="6">
    <location>
        <begin position="75"/>
        <end position="207"/>
    </location>
</feature>
<dbReference type="InterPro" id="IPR009006">
    <property type="entry name" value="Ala_racemase/Decarboxylase_C"/>
</dbReference>
<organism evidence="7 8">
    <name type="scientific">Acetobacter malorum</name>
    <dbReference type="NCBI Taxonomy" id="178901"/>
    <lineage>
        <taxon>Bacteria</taxon>
        <taxon>Pseudomonadati</taxon>
        <taxon>Pseudomonadota</taxon>
        <taxon>Alphaproteobacteria</taxon>
        <taxon>Acetobacterales</taxon>
        <taxon>Acetobacteraceae</taxon>
        <taxon>Acetobacter</taxon>
    </lineage>
</organism>
<protein>
    <recommendedName>
        <fullName evidence="3">alanine racemase</fullName>
        <ecNumber evidence="3">5.1.1.1</ecNumber>
    </recommendedName>
</protein>
<keyword evidence="5 7" id="KW-0413">Isomerase</keyword>